<dbReference type="Proteomes" id="UP001153714">
    <property type="component" value="Chromosome 7"/>
</dbReference>
<protein>
    <submittedName>
        <fullName evidence="2">Uncharacterized protein</fullName>
    </submittedName>
</protein>
<evidence type="ECO:0000313" key="3">
    <source>
        <dbReference type="Proteomes" id="UP001153714"/>
    </source>
</evidence>
<sequence>QASSKIFHSTLKSIQSKVEAVVNIKYEDDDVVEIVNGPAKVEKTMKKETVAEEKPETKKVNEKEKLEEFKGKGSGSETKTEITKDKECDITTSENMDIDDKE</sequence>
<reference evidence="2" key="1">
    <citation type="submission" date="2021-12" db="EMBL/GenBank/DDBJ databases">
        <authorList>
            <person name="King R."/>
        </authorList>
    </citation>
    <scope>NUCLEOTIDE SEQUENCE</scope>
</reference>
<organism evidence="2 3">
    <name type="scientific">Diatraea saccharalis</name>
    <name type="common">sugarcane borer</name>
    <dbReference type="NCBI Taxonomy" id="40085"/>
    <lineage>
        <taxon>Eukaryota</taxon>
        <taxon>Metazoa</taxon>
        <taxon>Ecdysozoa</taxon>
        <taxon>Arthropoda</taxon>
        <taxon>Hexapoda</taxon>
        <taxon>Insecta</taxon>
        <taxon>Pterygota</taxon>
        <taxon>Neoptera</taxon>
        <taxon>Endopterygota</taxon>
        <taxon>Lepidoptera</taxon>
        <taxon>Glossata</taxon>
        <taxon>Ditrysia</taxon>
        <taxon>Pyraloidea</taxon>
        <taxon>Crambidae</taxon>
        <taxon>Crambinae</taxon>
        <taxon>Diatraea</taxon>
    </lineage>
</organism>
<keyword evidence="3" id="KW-1185">Reference proteome</keyword>
<evidence type="ECO:0000313" key="2">
    <source>
        <dbReference type="EMBL" id="CAG9795191.1"/>
    </source>
</evidence>
<accession>A0A9N9RCW6</accession>
<name>A0A9N9RCW6_9NEOP</name>
<evidence type="ECO:0000256" key="1">
    <source>
        <dbReference type="SAM" id="MobiDB-lite"/>
    </source>
</evidence>
<dbReference type="EMBL" id="OU893338">
    <property type="protein sequence ID" value="CAG9795191.1"/>
    <property type="molecule type" value="Genomic_DNA"/>
</dbReference>
<dbReference type="OrthoDB" id="21006at2759"/>
<feature type="compositionally biased region" description="Basic and acidic residues" evidence="1">
    <location>
        <begin position="78"/>
        <end position="89"/>
    </location>
</feature>
<dbReference type="AlphaFoldDB" id="A0A9N9RCW6"/>
<reference evidence="2" key="2">
    <citation type="submission" date="2022-10" db="EMBL/GenBank/DDBJ databases">
        <authorList>
            <consortium name="ENA_rothamsted_submissions"/>
            <consortium name="culmorum"/>
            <person name="King R."/>
        </authorList>
    </citation>
    <scope>NUCLEOTIDE SEQUENCE</scope>
</reference>
<proteinExistence type="predicted"/>
<gene>
    <name evidence="2" type="ORF">DIATSA_LOCUS12483</name>
</gene>
<feature type="region of interest" description="Disordered" evidence="1">
    <location>
        <begin position="46"/>
        <end position="102"/>
    </location>
</feature>
<feature type="compositionally biased region" description="Basic and acidic residues" evidence="1">
    <location>
        <begin position="46"/>
        <end position="71"/>
    </location>
</feature>
<feature type="non-terminal residue" evidence="2">
    <location>
        <position position="1"/>
    </location>
</feature>